<keyword evidence="2" id="KW-1185">Reference proteome</keyword>
<evidence type="ECO:0000313" key="2">
    <source>
        <dbReference type="Proteomes" id="UP000621500"/>
    </source>
</evidence>
<reference evidence="1 2" key="1">
    <citation type="submission" date="2021-01" db="EMBL/GenBank/DDBJ databases">
        <title>Whole genome shotgun sequence of Plantactinospora mayteni NBRC 109088.</title>
        <authorList>
            <person name="Komaki H."/>
            <person name="Tamura T."/>
        </authorList>
    </citation>
    <scope>NUCLEOTIDE SEQUENCE [LARGE SCALE GENOMIC DNA]</scope>
    <source>
        <strain evidence="1 2">NBRC 109088</strain>
    </source>
</reference>
<sequence>MTEDEDDLVGRLRAIAVRVDPPPEVVAELARAALSTRRIDAVLAELVQDSTTEMPALARGADEQLRLLSFEHGTVSIELQVHSTGDTVSIRGLVGGATGDVTVETPGGSRSTPIDDEGWFTVDGLAAGLLRLRVPAGDTTVTTSWITP</sequence>
<proteinExistence type="predicted"/>
<organism evidence="1 2">
    <name type="scientific">Plantactinospora mayteni</name>
    <dbReference type="NCBI Taxonomy" id="566021"/>
    <lineage>
        <taxon>Bacteria</taxon>
        <taxon>Bacillati</taxon>
        <taxon>Actinomycetota</taxon>
        <taxon>Actinomycetes</taxon>
        <taxon>Micromonosporales</taxon>
        <taxon>Micromonosporaceae</taxon>
        <taxon>Plantactinospora</taxon>
    </lineage>
</organism>
<gene>
    <name evidence="1" type="ORF">Pma05_01270</name>
</gene>
<name>A0ABQ4EFT1_9ACTN</name>
<accession>A0ABQ4EFT1</accession>
<dbReference type="Proteomes" id="UP000621500">
    <property type="component" value="Unassembled WGS sequence"/>
</dbReference>
<evidence type="ECO:0000313" key="1">
    <source>
        <dbReference type="EMBL" id="GIG93554.1"/>
    </source>
</evidence>
<dbReference type="EMBL" id="BONX01000002">
    <property type="protein sequence ID" value="GIG93554.1"/>
    <property type="molecule type" value="Genomic_DNA"/>
</dbReference>
<protein>
    <submittedName>
        <fullName evidence="1">Uncharacterized protein</fullName>
    </submittedName>
</protein>
<comment type="caution">
    <text evidence="1">The sequence shown here is derived from an EMBL/GenBank/DDBJ whole genome shotgun (WGS) entry which is preliminary data.</text>
</comment>
<dbReference type="RefSeq" id="WP_203855245.1">
    <property type="nucleotide sequence ID" value="NZ_BAAAZQ010000003.1"/>
</dbReference>